<dbReference type="EMBL" id="CACTIH010010300">
    <property type="protein sequence ID" value="CAA3033319.1"/>
    <property type="molecule type" value="Genomic_DNA"/>
</dbReference>
<feature type="region of interest" description="Disordered" evidence="1">
    <location>
        <begin position="19"/>
        <end position="48"/>
    </location>
</feature>
<evidence type="ECO:0000313" key="2">
    <source>
        <dbReference type="EMBL" id="CAA3033319.1"/>
    </source>
</evidence>
<keyword evidence="3" id="KW-1185">Reference proteome</keyword>
<proteinExistence type="predicted"/>
<accession>A0A8S0VP05</accession>
<reference evidence="2 3" key="1">
    <citation type="submission" date="2019-12" db="EMBL/GenBank/DDBJ databases">
        <authorList>
            <person name="Alioto T."/>
            <person name="Alioto T."/>
            <person name="Gomez Garrido J."/>
        </authorList>
    </citation>
    <scope>NUCLEOTIDE SEQUENCE [LARGE SCALE GENOMIC DNA]</scope>
</reference>
<evidence type="ECO:0000256" key="1">
    <source>
        <dbReference type="SAM" id="MobiDB-lite"/>
    </source>
</evidence>
<dbReference type="Proteomes" id="UP000594638">
    <property type="component" value="Unassembled WGS sequence"/>
</dbReference>
<sequence>MPGCCLGLCRWFAPAAERGREEKRGTPRSHKHRRTRTHRQLAQREPPARLPANNLHFVSICGPAARLGLCAPREIGIVLCRAEPSRAEPCPASRENIQVCLRRASRGGETRARAASGHLRAVGTLGRRRLSMQFIVGRPSLSRQAGWDLTRAEDRNPFVSSSCFFDCHGSLASGTRSRVRARSNRA</sequence>
<evidence type="ECO:0000313" key="3">
    <source>
        <dbReference type="Proteomes" id="UP000594638"/>
    </source>
</evidence>
<dbReference type="AlphaFoldDB" id="A0A8S0VP05"/>
<comment type="caution">
    <text evidence="2">The sequence shown here is derived from an EMBL/GenBank/DDBJ whole genome shotgun (WGS) entry which is preliminary data.</text>
</comment>
<feature type="compositionally biased region" description="Basic residues" evidence="1">
    <location>
        <begin position="26"/>
        <end position="41"/>
    </location>
</feature>
<name>A0A8S0VP05_OLEEU</name>
<organism evidence="2 3">
    <name type="scientific">Olea europaea subsp. europaea</name>
    <dbReference type="NCBI Taxonomy" id="158383"/>
    <lineage>
        <taxon>Eukaryota</taxon>
        <taxon>Viridiplantae</taxon>
        <taxon>Streptophyta</taxon>
        <taxon>Embryophyta</taxon>
        <taxon>Tracheophyta</taxon>
        <taxon>Spermatophyta</taxon>
        <taxon>Magnoliopsida</taxon>
        <taxon>eudicotyledons</taxon>
        <taxon>Gunneridae</taxon>
        <taxon>Pentapetalae</taxon>
        <taxon>asterids</taxon>
        <taxon>lamiids</taxon>
        <taxon>Lamiales</taxon>
        <taxon>Oleaceae</taxon>
        <taxon>Oleeae</taxon>
        <taxon>Olea</taxon>
    </lineage>
</organism>
<gene>
    <name evidence="2" type="ORF">OLEA9_A093672</name>
</gene>
<dbReference type="Gramene" id="OE9A093672T1">
    <property type="protein sequence ID" value="OE9A093672C1"/>
    <property type="gene ID" value="OE9A093672"/>
</dbReference>
<protein>
    <submittedName>
        <fullName evidence="2">Uncharacterized protein</fullName>
    </submittedName>
</protein>
<feature type="non-terminal residue" evidence="2">
    <location>
        <position position="186"/>
    </location>
</feature>